<dbReference type="InterPro" id="IPR003593">
    <property type="entry name" value="AAA+_ATPase"/>
</dbReference>
<dbReference type="GO" id="GO:0005524">
    <property type="term" value="F:ATP binding"/>
    <property type="evidence" value="ECO:0007669"/>
    <property type="project" value="UniProtKB-KW"/>
</dbReference>
<dbReference type="PROSITE" id="PS50893">
    <property type="entry name" value="ABC_TRANSPORTER_2"/>
    <property type="match status" value="1"/>
</dbReference>
<feature type="domain" description="ABC transporter" evidence="3">
    <location>
        <begin position="3"/>
        <end position="239"/>
    </location>
</feature>
<dbReference type="PANTHER" id="PTHR43875:SF1">
    <property type="entry name" value="OSMOPROTECTIVE COMPOUNDS UPTAKE ATP-BINDING PROTEIN GGTA"/>
    <property type="match status" value="1"/>
</dbReference>
<evidence type="ECO:0000256" key="2">
    <source>
        <dbReference type="ARBA" id="ARBA00022840"/>
    </source>
</evidence>
<dbReference type="Gene3D" id="2.40.50.100">
    <property type="match status" value="1"/>
</dbReference>
<dbReference type="EMBL" id="VBRA02000007">
    <property type="protein sequence ID" value="MBP3059335.1"/>
    <property type="molecule type" value="Genomic_DNA"/>
</dbReference>
<keyword evidence="5" id="KW-1185">Reference proteome</keyword>
<dbReference type="InterPro" id="IPR003439">
    <property type="entry name" value="ABC_transporter-like_ATP-bd"/>
</dbReference>
<dbReference type="PANTHER" id="PTHR43875">
    <property type="entry name" value="MALTODEXTRIN IMPORT ATP-BINDING PROTEIN MSMX"/>
    <property type="match status" value="1"/>
</dbReference>
<dbReference type="Proteomes" id="UP001192346">
    <property type="component" value="Unassembled WGS sequence"/>
</dbReference>
<proteinExistence type="predicted"/>
<evidence type="ECO:0000259" key="3">
    <source>
        <dbReference type="PROSITE" id="PS50893"/>
    </source>
</evidence>
<gene>
    <name evidence="4" type="ORF">FEF22_000845</name>
</gene>
<dbReference type="SMART" id="SM00382">
    <property type="entry name" value="AAA"/>
    <property type="match status" value="1"/>
</dbReference>
<dbReference type="SUPFAM" id="SSF52540">
    <property type="entry name" value="P-loop containing nucleoside triphosphate hydrolases"/>
    <property type="match status" value="1"/>
</dbReference>
<evidence type="ECO:0000313" key="5">
    <source>
        <dbReference type="Proteomes" id="UP001192346"/>
    </source>
</evidence>
<protein>
    <submittedName>
        <fullName evidence="4">ATP-binding cassette domain-containing protein</fullName>
    </submittedName>
</protein>
<dbReference type="RefSeq" id="WP_138107980.1">
    <property type="nucleotide sequence ID" value="NZ_VBRA02000007.1"/>
</dbReference>
<reference evidence="4" key="1">
    <citation type="submission" date="2019-10" db="EMBL/GenBank/DDBJ databases">
        <title>Whole Genome Sequencing and Characterization of Texas Phoenix Palm Decline Phytoplasma Belongs to Lethal Yellowing (16SrIV) Group.</title>
        <authorList>
            <person name="Bao M."/>
        </authorList>
    </citation>
    <scope>NUCLEOTIDE SEQUENCE [LARGE SCALE GENOMIC DNA]</scope>
    <source>
        <strain evidence="4">ACPD</strain>
    </source>
</reference>
<comment type="caution">
    <text evidence="4">The sequence shown here is derived from an EMBL/GenBank/DDBJ whole genome shotgun (WGS) entry which is preliminary data.</text>
</comment>
<sequence>MAIKLKNVSKIFINGKNKQKYYAANKINLDIPTGKLVTLLGPSGCGKSTILYMIAGLMNVSEGKIFFDDKDVTNLPPEKRGIGLVFQNYSLYPHMTVRQNIMFPLQNMKMPISEIQKEVERISVLCSIEEYLDKKPSESSGGQQQRVALARALIKKSKILLLDEPLSNLDTRLRLKMREEIRRIQQKTKITAILVTHDHEEAMSISDYIYVMNKGCIQQSNVPKKIYDEPNNLFVASFLGVPFISVFNGKILNGKIYIGDSIIFSNKKFKNLEFKNNNVIKEVYVAIRPEGYVLSENGVLEVEAITTENIGRELILLARNINSVHKNFQIIIPNHISSLLNFEKVKKNKFRFNILENKLFIFDKINGNRIV</sequence>
<dbReference type="Pfam" id="PF00005">
    <property type="entry name" value="ABC_tran"/>
    <property type="match status" value="1"/>
</dbReference>
<keyword evidence="2 4" id="KW-0067">ATP-binding</keyword>
<dbReference type="InterPro" id="IPR027417">
    <property type="entry name" value="P-loop_NTPase"/>
</dbReference>
<evidence type="ECO:0000256" key="1">
    <source>
        <dbReference type="ARBA" id="ARBA00022741"/>
    </source>
</evidence>
<evidence type="ECO:0000313" key="4">
    <source>
        <dbReference type="EMBL" id="MBP3059335.1"/>
    </source>
</evidence>
<accession>A0ABS5BIC1</accession>
<name>A0ABS5BIC1_9MOLU</name>
<keyword evidence="1" id="KW-0547">Nucleotide-binding</keyword>
<organism evidence="4 5">
    <name type="scientific">Texas Phoenix palm phytoplasma</name>
    <dbReference type="NCBI Taxonomy" id="176709"/>
    <lineage>
        <taxon>Bacteria</taxon>
        <taxon>Bacillati</taxon>
        <taxon>Mycoplasmatota</taxon>
        <taxon>Mollicutes</taxon>
        <taxon>Acholeplasmatales</taxon>
        <taxon>Acholeplasmataceae</taxon>
        <taxon>Candidatus Phytoplasma</taxon>
        <taxon>16SrIV (Coconut lethal yellows group)</taxon>
    </lineage>
</organism>
<dbReference type="InterPro" id="IPR047641">
    <property type="entry name" value="ABC_transpr_MalK/UgpC-like"/>
</dbReference>
<dbReference type="Gene3D" id="3.40.50.300">
    <property type="entry name" value="P-loop containing nucleotide triphosphate hydrolases"/>
    <property type="match status" value="1"/>
</dbReference>